<organism evidence="1 2">
    <name type="scientific">Corynespora cassiicola Philippines</name>
    <dbReference type="NCBI Taxonomy" id="1448308"/>
    <lineage>
        <taxon>Eukaryota</taxon>
        <taxon>Fungi</taxon>
        <taxon>Dikarya</taxon>
        <taxon>Ascomycota</taxon>
        <taxon>Pezizomycotina</taxon>
        <taxon>Dothideomycetes</taxon>
        <taxon>Pleosporomycetidae</taxon>
        <taxon>Pleosporales</taxon>
        <taxon>Corynesporascaceae</taxon>
        <taxon>Corynespora</taxon>
    </lineage>
</organism>
<evidence type="ECO:0008006" key="3">
    <source>
        <dbReference type="Google" id="ProtNLM"/>
    </source>
</evidence>
<sequence length="248" mass="27977">RDPPPPYSFHDVNSPSNPIGENIVSTDGSKYAFLQQFDMYIVIDNSDSMQGPLWEEAKEVLREIVSIHTTYNPYDLEIRFLNHDATYRVSSVSEVEKFLSLVKPNGRTYIAKSVYSISLPYFDMCMGNLGDIKPINIVIITGSKATDDVQEAIVDSAQDIRRYNAPSYQFGLHCFQVGNDIKASKHLKRLNKKLREKSEGGSEMGIIVNIVPSTEENKLLHAKTVLEVVIDSFDKRLEMSNPPEEIVS</sequence>
<dbReference type="Gene3D" id="3.40.50.410">
    <property type="entry name" value="von Willebrand factor, type A domain"/>
    <property type="match status" value="1"/>
</dbReference>
<dbReference type="STRING" id="1448308.A0A2T2MZL3"/>
<dbReference type="EMBL" id="KZ678298">
    <property type="protein sequence ID" value="PSN58559.1"/>
    <property type="molecule type" value="Genomic_DNA"/>
</dbReference>
<dbReference type="PANTHER" id="PTHR34706:SF1">
    <property type="entry name" value="VWFA DOMAIN-CONTAINING PROTEIN"/>
    <property type="match status" value="1"/>
</dbReference>
<protein>
    <recommendedName>
        <fullName evidence="3">VWFA domain-containing protein</fullName>
    </recommendedName>
</protein>
<dbReference type="AlphaFoldDB" id="A0A2T2MZL3"/>
<accession>A0A2T2MZL3</accession>
<evidence type="ECO:0000313" key="1">
    <source>
        <dbReference type="EMBL" id="PSN58559.1"/>
    </source>
</evidence>
<evidence type="ECO:0000313" key="2">
    <source>
        <dbReference type="Proteomes" id="UP000240883"/>
    </source>
</evidence>
<reference evidence="1 2" key="1">
    <citation type="journal article" date="2018" name="Front. Microbiol.">
        <title>Genome-Wide Analysis of Corynespora cassiicola Leaf Fall Disease Putative Effectors.</title>
        <authorList>
            <person name="Lopez D."/>
            <person name="Ribeiro S."/>
            <person name="Label P."/>
            <person name="Fumanal B."/>
            <person name="Venisse J.S."/>
            <person name="Kohler A."/>
            <person name="de Oliveira R.R."/>
            <person name="Labutti K."/>
            <person name="Lipzen A."/>
            <person name="Lail K."/>
            <person name="Bauer D."/>
            <person name="Ohm R.A."/>
            <person name="Barry K.W."/>
            <person name="Spatafora J."/>
            <person name="Grigoriev I.V."/>
            <person name="Martin F.M."/>
            <person name="Pujade-Renaud V."/>
        </authorList>
    </citation>
    <scope>NUCLEOTIDE SEQUENCE [LARGE SCALE GENOMIC DNA]</scope>
    <source>
        <strain evidence="1 2">Philippines</strain>
    </source>
</reference>
<dbReference type="PANTHER" id="PTHR34706">
    <property type="entry name" value="SLR1338 PROTEIN"/>
    <property type="match status" value="1"/>
</dbReference>
<feature type="non-terminal residue" evidence="1">
    <location>
        <position position="1"/>
    </location>
</feature>
<dbReference type="InterPro" id="IPR036465">
    <property type="entry name" value="vWFA_dom_sf"/>
</dbReference>
<keyword evidence="2" id="KW-1185">Reference proteome</keyword>
<name>A0A2T2MZL3_CORCC</name>
<gene>
    <name evidence="1" type="ORF">BS50DRAFT_510236</name>
</gene>
<dbReference type="OrthoDB" id="2142040at2759"/>
<dbReference type="SUPFAM" id="SSF53300">
    <property type="entry name" value="vWA-like"/>
    <property type="match status" value="1"/>
</dbReference>
<proteinExistence type="predicted"/>
<dbReference type="Proteomes" id="UP000240883">
    <property type="component" value="Unassembled WGS sequence"/>
</dbReference>